<evidence type="ECO:0000313" key="3">
    <source>
        <dbReference type="Proteomes" id="UP001190700"/>
    </source>
</evidence>
<organism evidence="2 3">
    <name type="scientific">Cymbomonas tetramitiformis</name>
    <dbReference type="NCBI Taxonomy" id="36881"/>
    <lineage>
        <taxon>Eukaryota</taxon>
        <taxon>Viridiplantae</taxon>
        <taxon>Chlorophyta</taxon>
        <taxon>Pyramimonadophyceae</taxon>
        <taxon>Pyramimonadales</taxon>
        <taxon>Pyramimonadaceae</taxon>
        <taxon>Cymbomonas</taxon>
    </lineage>
</organism>
<gene>
    <name evidence="2" type="ORF">CYMTET_44977</name>
</gene>
<protein>
    <submittedName>
        <fullName evidence="2">Uncharacterized protein</fullName>
    </submittedName>
</protein>
<reference evidence="2 3" key="1">
    <citation type="journal article" date="2015" name="Genome Biol. Evol.">
        <title>Comparative Genomics of a Bacterivorous Green Alga Reveals Evolutionary Causalities and Consequences of Phago-Mixotrophic Mode of Nutrition.</title>
        <authorList>
            <person name="Burns J.A."/>
            <person name="Paasch A."/>
            <person name="Narechania A."/>
            <person name="Kim E."/>
        </authorList>
    </citation>
    <scope>NUCLEOTIDE SEQUENCE [LARGE SCALE GENOMIC DNA]</scope>
    <source>
        <strain evidence="2 3">PLY_AMNH</strain>
    </source>
</reference>
<comment type="caution">
    <text evidence="2">The sequence shown here is derived from an EMBL/GenBank/DDBJ whole genome shotgun (WGS) entry which is preliminary data.</text>
</comment>
<name>A0AAE0EYS6_9CHLO</name>
<sequence length="267" mass="29355">MCDGVNLLSSDLRHVFTTSSQNVVVTQEAGSHSPIKYSVSDAETGLQSRKNVQNGQFVTYLESAPLPGNAGNSFVTELVHREGRGYLNYPTAWHKPPETKSGNKRPNGAASRDAEMEFESEASHATSLSLDGVTSRCNMPREGHARTPQSTALLADRTSSTSCDEIEFTEVEAFDAPQSYRSPFLQGGFVQPIVQETAESDVKGDMQCIDVDESYNTLRGEWQKVNYKPVQSQVNDAPVSWGLCIPKPKPKSTFQSPIRRILTINPQ</sequence>
<dbReference type="AlphaFoldDB" id="A0AAE0EYS6"/>
<evidence type="ECO:0000313" key="2">
    <source>
        <dbReference type="EMBL" id="KAK3245453.1"/>
    </source>
</evidence>
<dbReference type="EMBL" id="LGRX02030626">
    <property type="protein sequence ID" value="KAK3245453.1"/>
    <property type="molecule type" value="Genomic_DNA"/>
</dbReference>
<accession>A0AAE0EYS6</accession>
<proteinExistence type="predicted"/>
<dbReference type="Proteomes" id="UP001190700">
    <property type="component" value="Unassembled WGS sequence"/>
</dbReference>
<feature type="region of interest" description="Disordered" evidence="1">
    <location>
        <begin position="90"/>
        <end position="150"/>
    </location>
</feature>
<keyword evidence="3" id="KW-1185">Reference proteome</keyword>
<evidence type="ECO:0000256" key="1">
    <source>
        <dbReference type="SAM" id="MobiDB-lite"/>
    </source>
</evidence>